<protein>
    <submittedName>
        <fullName evidence="1">Uncharacterized protein</fullName>
    </submittedName>
</protein>
<keyword evidence="2" id="KW-1185">Reference proteome</keyword>
<dbReference type="HOGENOM" id="CLU_3347747_0_0_5"/>
<accession>S3H5Y3</accession>
<comment type="caution">
    <text evidence="1">The sequence shown here is derived from an EMBL/GenBank/DDBJ whole genome shotgun (WGS) entry which is preliminary data.</text>
</comment>
<dbReference type="Proteomes" id="UP000014411">
    <property type="component" value="Unassembled WGS sequence"/>
</dbReference>
<sequence length="37" mass="3949">MIAPETFDDVLSDDGIVVRLKETGIPSLAAPSHNIAR</sequence>
<reference evidence="1 2" key="1">
    <citation type="journal article" date="2012" name="J. Bacteriol.">
        <title>Genome sequence of Rhizobium grahamii CCGE502, a broad-host-range symbiont with low nodulation competitiveness in Phaseolus vulgaris.</title>
        <authorList>
            <person name="Althabegoiti M.J."/>
            <person name="Lozano L."/>
            <person name="Torres-Tejerizo G."/>
            <person name="Ormeno-Orrillo E."/>
            <person name="Rogel M.A."/>
            <person name="Gonzalez V."/>
            <person name="Martinez-Romero E."/>
        </authorList>
    </citation>
    <scope>NUCLEOTIDE SEQUENCE [LARGE SCALE GENOMIC DNA]</scope>
    <source>
        <strain evidence="1 2">CCGE 502</strain>
        <plasmid evidence="1">pRg502a</plasmid>
    </source>
</reference>
<name>S3H5Y3_9HYPH</name>
<keyword evidence="1" id="KW-0614">Plasmid</keyword>
<dbReference type="EMBL" id="AEYE02000038">
    <property type="protein sequence ID" value="EPE93665.1"/>
    <property type="molecule type" value="Genomic_DNA"/>
</dbReference>
<evidence type="ECO:0000313" key="1">
    <source>
        <dbReference type="EMBL" id="EPE93665.1"/>
    </source>
</evidence>
<gene>
    <name evidence="1" type="ORF">RGCCGE502_32721</name>
</gene>
<proteinExistence type="predicted"/>
<organism evidence="1 2">
    <name type="scientific">Rhizobium grahamii CCGE 502</name>
    <dbReference type="NCBI Taxonomy" id="990285"/>
    <lineage>
        <taxon>Bacteria</taxon>
        <taxon>Pseudomonadati</taxon>
        <taxon>Pseudomonadota</taxon>
        <taxon>Alphaproteobacteria</taxon>
        <taxon>Hyphomicrobiales</taxon>
        <taxon>Rhizobiaceae</taxon>
        <taxon>Rhizobium/Agrobacterium group</taxon>
        <taxon>Rhizobium</taxon>
    </lineage>
</organism>
<geneLocation type="plasmid" evidence="1">
    <name>pRg502a</name>
</geneLocation>
<evidence type="ECO:0000313" key="2">
    <source>
        <dbReference type="Proteomes" id="UP000014411"/>
    </source>
</evidence>
<dbReference type="AlphaFoldDB" id="S3H5Y3"/>